<dbReference type="InterPro" id="IPR055170">
    <property type="entry name" value="GFO_IDH_MocA-like_dom"/>
</dbReference>
<proteinExistence type="predicted"/>
<dbReference type="InterPro" id="IPR000683">
    <property type="entry name" value="Gfo/Idh/MocA-like_OxRdtase_N"/>
</dbReference>
<dbReference type="InterPro" id="IPR036291">
    <property type="entry name" value="NAD(P)-bd_dom_sf"/>
</dbReference>
<dbReference type="PANTHER" id="PTHR43377">
    <property type="entry name" value="BILIVERDIN REDUCTASE A"/>
    <property type="match status" value="1"/>
</dbReference>
<dbReference type="Gene3D" id="3.30.360.10">
    <property type="entry name" value="Dihydrodipicolinate Reductase, domain 2"/>
    <property type="match status" value="1"/>
</dbReference>
<protein>
    <submittedName>
        <fullName evidence="3">Gfo/Idh/MocA family protein</fullName>
    </submittedName>
</protein>
<dbReference type="Pfam" id="PF01408">
    <property type="entry name" value="GFO_IDH_MocA"/>
    <property type="match status" value="1"/>
</dbReference>
<evidence type="ECO:0000313" key="4">
    <source>
        <dbReference type="Proteomes" id="UP001596047"/>
    </source>
</evidence>
<feature type="domain" description="GFO/IDH/MocA-like oxidoreductase" evidence="2">
    <location>
        <begin position="129"/>
        <end position="247"/>
    </location>
</feature>
<dbReference type="PANTHER" id="PTHR43377:SF1">
    <property type="entry name" value="BILIVERDIN REDUCTASE A"/>
    <property type="match status" value="1"/>
</dbReference>
<keyword evidence="4" id="KW-1185">Reference proteome</keyword>
<dbReference type="SUPFAM" id="SSF55347">
    <property type="entry name" value="Glyceraldehyde-3-phosphate dehydrogenase-like, C-terminal domain"/>
    <property type="match status" value="1"/>
</dbReference>
<dbReference type="InterPro" id="IPR051450">
    <property type="entry name" value="Gfo/Idh/MocA_Oxidoreductases"/>
</dbReference>
<gene>
    <name evidence="3" type="ORF">ACFPYJ_09515</name>
</gene>
<feature type="domain" description="Gfo/Idh/MocA-like oxidoreductase N-terminal" evidence="1">
    <location>
        <begin position="2"/>
        <end position="120"/>
    </location>
</feature>
<dbReference type="Proteomes" id="UP001596047">
    <property type="component" value="Unassembled WGS sequence"/>
</dbReference>
<dbReference type="RefSeq" id="WP_379187871.1">
    <property type="nucleotide sequence ID" value="NZ_JBHSOW010000032.1"/>
</dbReference>
<accession>A0ABW0VU03</accession>
<organism evidence="3 4">
    <name type="scientific">Paenibacillus solisilvae</name>
    <dbReference type="NCBI Taxonomy" id="2486751"/>
    <lineage>
        <taxon>Bacteria</taxon>
        <taxon>Bacillati</taxon>
        <taxon>Bacillota</taxon>
        <taxon>Bacilli</taxon>
        <taxon>Bacillales</taxon>
        <taxon>Paenibacillaceae</taxon>
        <taxon>Paenibacillus</taxon>
    </lineage>
</organism>
<evidence type="ECO:0000259" key="2">
    <source>
        <dbReference type="Pfam" id="PF22725"/>
    </source>
</evidence>
<dbReference type="SUPFAM" id="SSF51735">
    <property type="entry name" value="NAD(P)-binding Rossmann-fold domains"/>
    <property type="match status" value="1"/>
</dbReference>
<dbReference type="Pfam" id="PF22725">
    <property type="entry name" value="GFO_IDH_MocA_C3"/>
    <property type="match status" value="1"/>
</dbReference>
<dbReference type="Gene3D" id="3.40.50.720">
    <property type="entry name" value="NAD(P)-binding Rossmann-like Domain"/>
    <property type="match status" value="1"/>
</dbReference>
<reference evidence="4" key="1">
    <citation type="journal article" date="2019" name="Int. J. Syst. Evol. Microbiol.">
        <title>The Global Catalogue of Microorganisms (GCM) 10K type strain sequencing project: providing services to taxonomists for standard genome sequencing and annotation.</title>
        <authorList>
            <consortium name="The Broad Institute Genomics Platform"/>
            <consortium name="The Broad Institute Genome Sequencing Center for Infectious Disease"/>
            <person name="Wu L."/>
            <person name="Ma J."/>
        </authorList>
    </citation>
    <scope>NUCLEOTIDE SEQUENCE [LARGE SCALE GENOMIC DNA]</scope>
    <source>
        <strain evidence="4">CGMCC 1.3240</strain>
    </source>
</reference>
<dbReference type="EMBL" id="JBHSOW010000032">
    <property type="protein sequence ID" value="MFC5649365.1"/>
    <property type="molecule type" value="Genomic_DNA"/>
</dbReference>
<name>A0ABW0VU03_9BACL</name>
<comment type="caution">
    <text evidence="3">The sequence shown here is derived from an EMBL/GenBank/DDBJ whole genome shotgun (WGS) entry which is preliminary data.</text>
</comment>
<evidence type="ECO:0000313" key="3">
    <source>
        <dbReference type="EMBL" id="MFC5649365.1"/>
    </source>
</evidence>
<evidence type="ECO:0000259" key="1">
    <source>
        <dbReference type="Pfam" id="PF01408"/>
    </source>
</evidence>
<sequence>MLKVGIVGAGAMGGVHADAYGRIPGVKVAGIVDVRPDAAETLALRSGTRGYTAWETWMNEEQPDVIDICLPTPMHRDAAITAASVYGKHVICEKPLAGSLEAAGEMIEACDKAGVLLLVGQVLRFFPDYAKAKSLVDEGAVGTPGTIRTQRLSSCPLGSEGWYRDMNLSGGILLDLLIHDFDWMRWTFGEVERVYAKSLLARGAGVYDHALVSLRFASGAIGHAVGSWAYPEGFRTQLEVAGDKGILSMNSDEEKTNRVLLHRQASGETPNVQIPESPLYSSPYEDELRHFVSCITDKRTPIVTGADAFEALRISLAAIESAYSGKAVTLQARGSV</sequence>